<organism evidence="7 8">
    <name type="scientific">Plicaturopsis crispa FD-325 SS-3</name>
    <dbReference type="NCBI Taxonomy" id="944288"/>
    <lineage>
        <taxon>Eukaryota</taxon>
        <taxon>Fungi</taxon>
        <taxon>Dikarya</taxon>
        <taxon>Basidiomycota</taxon>
        <taxon>Agaricomycotina</taxon>
        <taxon>Agaricomycetes</taxon>
        <taxon>Agaricomycetidae</taxon>
        <taxon>Amylocorticiales</taxon>
        <taxon>Amylocorticiaceae</taxon>
        <taxon>Plicatura</taxon>
        <taxon>Plicaturopsis crispa</taxon>
    </lineage>
</organism>
<dbReference type="GO" id="GO:0005385">
    <property type="term" value="F:zinc ion transmembrane transporter activity"/>
    <property type="evidence" value="ECO:0007669"/>
    <property type="project" value="TreeGrafter"/>
</dbReference>
<dbReference type="Pfam" id="PF02535">
    <property type="entry name" value="Zip"/>
    <property type="match status" value="1"/>
</dbReference>
<evidence type="ECO:0000256" key="1">
    <source>
        <dbReference type="ARBA" id="ARBA00004141"/>
    </source>
</evidence>
<keyword evidence="8" id="KW-1185">Reference proteome</keyword>
<feature type="compositionally biased region" description="Low complexity" evidence="5">
    <location>
        <begin position="130"/>
        <end position="154"/>
    </location>
</feature>
<gene>
    <name evidence="7" type="ORF">PLICRDRAFT_57339</name>
</gene>
<dbReference type="OrthoDB" id="448280at2759"/>
<keyword evidence="4 6" id="KW-0472">Membrane</keyword>
<feature type="region of interest" description="Disordered" evidence="5">
    <location>
        <begin position="130"/>
        <end position="218"/>
    </location>
</feature>
<dbReference type="GO" id="GO:0005886">
    <property type="term" value="C:plasma membrane"/>
    <property type="evidence" value="ECO:0007669"/>
    <property type="project" value="TreeGrafter"/>
</dbReference>
<evidence type="ECO:0000256" key="5">
    <source>
        <dbReference type="SAM" id="MobiDB-lite"/>
    </source>
</evidence>
<feature type="transmembrane region" description="Helical" evidence="6">
    <location>
        <begin position="20"/>
        <end position="42"/>
    </location>
</feature>
<name>A0A0C9SRM8_PLICR</name>
<dbReference type="HOGENOM" id="CLU_027089_2_0_1"/>
<evidence type="ECO:0000313" key="7">
    <source>
        <dbReference type="EMBL" id="KII84827.1"/>
    </source>
</evidence>
<feature type="transmembrane region" description="Helical" evidence="6">
    <location>
        <begin position="443"/>
        <end position="464"/>
    </location>
</feature>
<evidence type="ECO:0000256" key="6">
    <source>
        <dbReference type="SAM" id="Phobius"/>
    </source>
</evidence>
<dbReference type="AlphaFoldDB" id="A0A0C9SRM8"/>
<feature type="compositionally biased region" description="Basic residues" evidence="5">
    <location>
        <begin position="269"/>
        <end position="281"/>
    </location>
</feature>
<evidence type="ECO:0000313" key="8">
    <source>
        <dbReference type="Proteomes" id="UP000053263"/>
    </source>
</evidence>
<accession>A0A0C9SRM8</accession>
<keyword evidence="2 6" id="KW-0812">Transmembrane</keyword>
<dbReference type="Proteomes" id="UP000053263">
    <property type="component" value="Unassembled WGS sequence"/>
</dbReference>
<evidence type="ECO:0000256" key="4">
    <source>
        <dbReference type="ARBA" id="ARBA00023136"/>
    </source>
</evidence>
<dbReference type="InterPro" id="IPR003689">
    <property type="entry name" value="ZIP"/>
</dbReference>
<feature type="transmembrane region" description="Helical" evidence="6">
    <location>
        <begin position="305"/>
        <end position="328"/>
    </location>
</feature>
<evidence type="ECO:0000256" key="2">
    <source>
        <dbReference type="ARBA" id="ARBA00022692"/>
    </source>
</evidence>
<feature type="region of interest" description="Disordered" evidence="5">
    <location>
        <begin position="253"/>
        <end position="284"/>
    </location>
</feature>
<sequence length="465" mass="50253">MSGKWQATHVQTHEAQVLEARIGVLFIILFVSLVAVSFPAVSKSDRLKFLRIPRIVFFVGKHFGTGVILSTAFVHLLQDAFEAFNNPAVKARWKLARWAGLIILASLLLIFLVEYTSTAFVDRLQSYESPSTSPDTSDLESSSSTTPPSPTLDTIAEDPSNGDSPPIPTDPRAPLLTHPPIPTKNGVPGRSVSYSYGTSENTNSNTNPPVPPSSLQFFDGHYRYEPRAAHEAHHHLGPKRAPVYAPVEPDHSRIENVRGHGQPHEHGHAHSHAHAAGHSHGHSLGYDEDAEAGAHAVRVGKKRQVVGILVLQMGIMIHSLVIGLTLAITTGSEFTTLVTAIIFHQLFEGLSLGVRIASLPPSDDGGFERLPFLKPILTFLFAITTPAGIVLGLLVFSNGGDADRLKFLQGIMSAISAGMLIYAACVEMLAADFVMDPHLWRSGVWRQALALGSLFAGVVAMTLIE</sequence>
<feature type="compositionally biased region" description="Low complexity" evidence="5">
    <location>
        <begin position="198"/>
        <end position="207"/>
    </location>
</feature>
<keyword evidence="3 6" id="KW-1133">Transmembrane helix</keyword>
<reference evidence="7 8" key="1">
    <citation type="submission" date="2014-06" db="EMBL/GenBank/DDBJ databases">
        <title>Evolutionary Origins and Diversification of the Mycorrhizal Mutualists.</title>
        <authorList>
            <consortium name="DOE Joint Genome Institute"/>
            <consortium name="Mycorrhizal Genomics Consortium"/>
            <person name="Kohler A."/>
            <person name="Kuo A."/>
            <person name="Nagy L.G."/>
            <person name="Floudas D."/>
            <person name="Copeland A."/>
            <person name="Barry K.W."/>
            <person name="Cichocki N."/>
            <person name="Veneault-Fourrey C."/>
            <person name="LaButti K."/>
            <person name="Lindquist E.A."/>
            <person name="Lipzen A."/>
            <person name="Lundell T."/>
            <person name="Morin E."/>
            <person name="Murat C."/>
            <person name="Riley R."/>
            <person name="Ohm R."/>
            <person name="Sun H."/>
            <person name="Tunlid A."/>
            <person name="Henrissat B."/>
            <person name="Grigoriev I.V."/>
            <person name="Hibbett D.S."/>
            <person name="Martin F."/>
        </authorList>
    </citation>
    <scope>NUCLEOTIDE SEQUENCE [LARGE SCALE GENOMIC DNA]</scope>
    <source>
        <strain evidence="7 8">FD-325 SS-3</strain>
    </source>
</reference>
<comment type="subcellular location">
    <subcellularLocation>
        <location evidence="1">Membrane</location>
        <topology evidence="1">Multi-pass membrane protein</topology>
    </subcellularLocation>
</comment>
<feature type="transmembrane region" description="Helical" evidence="6">
    <location>
        <begin position="54"/>
        <end position="75"/>
    </location>
</feature>
<feature type="transmembrane region" description="Helical" evidence="6">
    <location>
        <begin position="408"/>
        <end position="431"/>
    </location>
</feature>
<protein>
    <submittedName>
        <fullName evidence="7">Unplaced genomic scaffold PLICRscaffold_16, whole genome shotgun sequence</fullName>
    </submittedName>
</protein>
<feature type="compositionally biased region" description="Basic and acidic residues" evidence="5">
    <location>
        <begin position="253"/>
        <end position="268"/>
    </location>
</feature>
<dbReference type="PANTHER" id="PTHR11040:SF44">
    <property type="entry name" value="PROTEIN ZNTC-RELATED"/>
    <property type="match status" value="1"/>
</dbReference>
<proteinExistence type="predicted"/>
<feature type="compositionally biased region" description="Pro residues" evidence="5">
    <location>
        <begin position="165"/>
        <end position="182"/>
    </location>
</feature>
<dbReference type="EMBL" id="KN832569">
    <property type="protein sequence ID" value="KII84827.1"/>
    <property type="molecule type" value="Genomic_DNA"/>
</dbReference>
<feature type="transmembrane region" description="Helical" evidence="6">
    <location>
        <begin position="375"/>
        <end position="396"/>
    </location>
</feature>
<dbReference type="PANTHER" id="PTHR11040">
    <property type="entry name" value="ZINC/IRON TRANSPORTER"/>
    <property type="match status" value="1"/>
</dbReference>
<evidence type="ECO:0000256" key="3">
    <source>
        <dbReference type="ARBA" id="ARBA00022989"/>
    </source>
</evidence>
<feature type="transmembrane region" description="Helical" evidence="6">
    <location>
        <begin position="95"/>
        <end position="113"/>
    </location>
</feature>